<protein>
    <submittedName>
        <fullName evidence="2">Uncharacterized protein</fullName>
    </submittedName>
</protein>
<name>A7VUK1_9FIRM</name>
<gene>
    <name evidence="2" type="ORF">CLOLEP_02248</name>
</gene>
<evidence type="ECO:0000256" key="1">
    <source>
        <dbReference type="SAM" id="MobiDB-lite"/>
    </source>
</evidence>
<organism evidence="2 3">
    <name type="scientific">[Clostridium] leptum DSM 753</name>
    <dbReference type="NCBI Taxonomy" id="428125"/>
    <lineage>
        <taxon>Bacteria</taxon>
        <taxon>Bacillati</taxon>
        <taxon>Bacillota</taxon>
        <taxon>Clostridia</taxon>
        <taxon>Eubacteriales</taxon>
        <taxon>Oscillospiraceae</taxon>
        <taxon>Oscillospiraceae incertae sedis</taxon>
    </lineage>
</organism>
<dbReference type="AlphaFoldDB" id="A7VUK1"/>
<dbReference type="HOGENOM" id="CLU_3231791_0_0_9"/>
<comment type="caution">
    <text evidence="2">The sequence shown here is derived from an EMBL/GenBank/DDBJ whole genome shotgun (WGS) entry which is preliminary data.</text>
</comment>
<accession>A7VUK1</accession>
<feature type="compositionally biased region" description="Basic residues" evidence="1">
    <location>
        <begin position="1"/>
        <end position="10"/>
    </location>
</feature>
<sequence length="43" mass="4766">MRGGKRKKPPRPASRSGSKKGRTTPLYFEGLILGRFGLSSIYL</sequence>
<evidence type="ECO:0000313" key="3">
    <source>
        <dbReference type="Proteomes" id="UP000003490"/>
    </source>
</evidence>
<feature type="region of interest" description="Disordered" evidence="1">
    <location>
        <begin position="1"/>
        <end position="23"/>
    </location>
</feature>
<dbReference type="Proteomes" id="UP000003490">
    <property type="component" value="Unassembled WGS sequence"/>
</dbReference>
<dbReference type="EMBL" id="ABCB02000019">
    <property type="protein sequence ID" value="EDO60651.1"/>
    <property type="molecule type" value="Genomic_DNA"/>
</dbReference>
<proteinExistence type="predicted"/>
<reference evidence="2 3" key="2">
    <citation type="submission" date="2007-08" db="EMBL/GenBank/DDBJ databases">
        <authorList>
            <person name="Fulton L."/>
            <person name="Clifton S."/>
            <person name="Fulton B."/>
            <person name="Xu J."/>
            <person name="Minx P."/>
            <person name="Pepin K.H."/>
            <person name="Johnson M."/>
            <person name="Thiruvilangam P."/>
            <person name="Bhonagiri V."/>
            <person name="Nash W.E."/>
            <person name="Wang C."/>
            <person name="Mardis E.R."/>
            <person name="Wilson R.K."/>
        </authorList>
    </citation>
    <scope>NUCLEOTIDE SEQUENCE [LARGE SCALE GENOMIC DNA]</scope>
    <source>
        <strain evidence="2 3">DSM 753</strain>
    </source>
</reference>
<reference evidence="2 3" key="1">
    <citation type="submission" date="2007-08" db="EMBL/GenBank/DDBJ databases">
        <title>Draft genome sequence of Clostridium leptum (DSM 753).</title>
        <authorList>
            <person name="Sudarsanam P."/>
            <person name="Ley R."/>
            <person name="Guruge J."/>
            <person name="Turnbaugh P.J."/>
            <person name="Mahowald M."/>
            <person name="Liep D."/>
            <person name="Gordon J."/>
        </authorList>
    </citation>
    <scope>NUCLEOTIDE SEQUENCE [LARGE SCALE GENOMIC DNA]</scope>
    <source>
        <strain evidence="2 3">DSM 753</strain>
    </source>
</reference>
<evidence type="ECO:0000313" key="2">
    <source>
        <dbReference type="EMBL" id="EDO60651.1"/>
    </source>
</evidence>